<dbReference type="InterPro" id="IPR002925">
    <property type="entry name" value="Dienelactn_hydro"/>
</dbReference>
<evidence type="ECO:0000313" key="2">
    <source>
        <dbReference type="EMBL" id="KAL1588221.1"/>
    </source>
</evidence>
<dbReference type="InterPro" id="IPR029058">
    <property type="entry name" value="AB_hydrolase_fold"/>
</dbReference>
<dbReference type="Proteomes" id="UP000803884">
    <property type="component" value="Unassembled WGS sequence"/>
</dbReference>
<organism evidence="2 3">
    <name type="scientific">Cladosporium halotolerans</name>
    <dbReference type="NCBI Taxonomy" id="1052096"/>
    <lineage>
        <taxon>Eukaryota</taxon>
        <taxon>Fungi</taxon>
        <taxon>Dikarya</taxon>
        <taxon>Ascomycota</taxon>
        <taxon>Pezizomycotina</taxon>
        <taxon>Dothideomycetes</taxon>
        <taxon>Dothideomycetidae</taxon>
        <taxon>Cladosporiales</taxon>
        <taxon>Cladosporiaceae</taxon>
        <taxon>Cladosporium</taxon>
    </lineage>
</organism>
<dbReference type="Gene3D" id="3.40.50.1820">
    <property type="entry name" value="alpha/beta hydrolase"/>
    <property type="match status" value="1"/>
</dbReference>
<dbReference type="GO" id="GO:0016787">
    <property type="term" value="F:hydrolase activity"/>
    <property type="evidence" value="ECO:0007669"/>
    <property type="project" value="InterPro"/>
</dbReference>
<dbReference type="PANTHER" id="PTHR17630:SF105">
    <property type="entry name" value="DIENELACTONE HYDROLASE FAMILY PROTEIN (AFU_ORTHOLOGUE AFUA_4G08790)"/>
    <property type="match status" value="1"/>
</dbReference>
<sequence length="284" mass="30633">MPTQHTMGSCCLSGAIATGTTTGTEREIAGLPTYVAEPSDKSKAKTIIFLPDAFGWKLNNIRLLADKYAEAGFTAYVPDVHNGDSLSPSLLTSVEPTLPAKEQMSFLAKTLATLRAGASLGPWLLRHREAVARPVIEAYITNVRTIPGTEKVGVLGFCWGGRYAILAAQKPFSGQNGKGVDAAYTAHPSLCAIPGDFEEVSVPLSVALGEKDSYLGESDVNKIREIMRKKLEGEQGVKCDGEVVVYKDQVHGFALRGDQENEKDKKALDDAAQQGIDWFKKFLA</sequence>
<dbReference type="EMBL" id="JAAQHG020000007">
    <property type="protein sequence ID" value="KAL1588221.1"/>
    <property type="molecule type" value="Genomic_DNA"/>
</dbReference>
<gene>
    <name evidence="2" type="ORF">WHR41_02966</name>
</gene>
<name>A0AB34KWH3_9PEZI</name>
<dbReference type="Pfam" id="PF01738">
    <property type="entry name" value="DLH"/>
    <property type="match status" value="1"/>
</dbReference>
<dbReference type="GeneID" id="96004410"/>
<keyword evidence="3" id="KW-1185">Reference proteome</keyword>
<proteinExistence type="predicted"/>
<reference evidence="2 3" key="1">
    <citation type="journal article" date="2020" name="Microbiol. Resour. Announc.">
        <title>Draft Genome Sequence of a Cladosporium Species Isolated from the Mesophotic Ascidian Didemnum maculosum.</title>
        <authorList>
            <person name="Gioti A."/>
            <person name="Siaperas R."/>
            <person name="Nikolaivits E."/>
            <person name="Le Goff G."/>
            <person name="Ouazzani J."/>
            <person name="Kotoulas G."/>
            <person name="Topakas E."/>
        </authorList>
    </citation>
    <scope>NUCLEOTIDE SEQUENCE [LARGE SCALE GENOMIC DNA]</scope>
    <source>
        <strain evidence="2 3">TM138-S3</strain>
    </source>
</reference>
<dbReference type="RefSeq" id="XP_069231326.1">
    <property type="nucleotide sequence ID" value="XM_069371572.1"/>
</dbReference>
<protein>
    <recommendedName>
        <fullName evidence="1">Dienelactone hydrolase domain-containing protein</fullName>
    </recommendedName>
</protein>
<accession>A0AB34KWH3</accession>
<dbReference type="PANTHER" id="PTHR17630">
    <property type="entry name" value="DIENELACTONE HYDROLASE"/>
    <property type="match status" value="1"/>
</dbReference>
<evidence type="ECO:0000313" key="3">
    <source>
        <dbReference type="Proteomes" id="UP000803884"/>
    </source>
</evidence>
<dbReference type="AlphaFoldDB" id="A0AB34KWH3"/>
<dbReference type="SUPFAM" id="SSF53474">
    <property type="entry name" value="alpha/beta-Hydrolases"/>
    <property type="match status" value="1"/>
</dbReference>
<feature type="domain" description="Dienelactone hydrolase" evidence="1">
    <location>
        <begin position="32"/>
        <end position="282"/>
    </location>
</feature>
<evidence type="ECO:0000259" key="1">
    <source>
        <dbReference type="Pfam" id="PF01738"/>
    </source>
</evidence>
<comment type="caution">
    <text evidence="2">The sequence shown here is derived from an EMBL/GenBank/DDBJ whole genome shotgun (WGS) entry which is preliminary data.</text>
</comment>